<feature type="non-terminal residue" evidence="1">
    <location>
        <position position="1"/>
    </location>
</feature>
<reference evidence="1" key="1">
    <citation type="submission" date="2023-10" db="EMBL/GenBank/DDBJ databases">
        <title>Genome assembly of Pristionchus species.</title>
        <authorList>
            <person name="Yoshida K."/>
            <person name="Sommer R.J."/>
        </authorList>
    </citation>
    <scope>NUCLEOTIDE SEQUENCE</scope>
    <source>
        <strain evidence="1">RS5133</strain>
    </source>
</reference>
<accession>A0AAV5VGZ2</accession>
<comment type="caution">
    <text evidence="1">The sequence shown here is derived from an EMBL/GenBank/DDBJ whole genome shotgun (WGS) entry which is preliminary data.</text>
</comment>
<protein>
    <submittedName>
        <fullName evidence="1">Uncharacterized protein</fullName>
    </submittedName>
</protein>
<dbReference type="AlphaFoldDB" id="A0AAV5VGZ2"/>
<feature type="non-terminal residue" evidence="1">
    <location>
        <position position="88"/>
    </location>
</feature>
<keyword evidence="2" id="KW-1185">Reference proteome</keyword>
<dbReference type="EMBL" id="BTSY01000003">
    <property type="protein sequence ID" value="GMT17931.1"/>
    <property type="molecule type" value="Genomic_DNA"/>
</dbReference>
<evidence type="ECO:0000313" key="1">
    <source>
        <dbReference type="EMBL" id="GMT17931.1"/>
    </source>
</evidence>
<organism evidence="1 2">
    <name type="scientific">Pristionchus fissidentatus</name>
    <dbReference type="NCBI Taxonomy" id="1538716"/>
    <lineage>
        <taxon>Eukaryota</taxon>
        <taxon>Metazoa</taxon>
        <taxon>Ecdysozoa</taxon>
        <taxon>Nematoda</taxon>
        <taxon>Chromadorea</taxon>
        <taxon>Rhabditida</taxon>
        <taxon>Rhabditina</taxon>
        <taxon>Diplogasteromorpha</taxon>
        <taxon>Diplogasteroidea</taxon>
        <taxon>Neodiplogasteridae</taxon>
        <taxon>Pristionchus</taxon>
    </lineage>
</organism>
<dbReference type="Proteomes" id="UP001432322">
    <property type="component" value="Unassembled WGS sequence"/>
</dbReference>
<name>A0AAV5VGZ2_9BILA</name>
<sequence>SNESDEIDEFQTGKILRKNPASLSPLNDANLMHIAKHAKAVTLRSLGDFTGQGILDAWQAQFACSRGPPCYIYLCASDATVEELCRLI</sequence>
<proteinExistence type="predicted"/>
<evidence type="ECO:0000313" key="2">
    <source>
        <dbReference type="Proteomes" id="UP001432322"/>
    </source>
</evidence>
<gene>
    <name evidence="1" type="ORF">PFISCL1PPCAC_9228</name>
</gene>